<accession>A0A2X3ACF7</accession>
<dbReference type="AlphaFoldDB" id="A0A2X3ACF7"/>
<name>A0A2X3ACF7_CLOPF</name>
<sequence length="136" mass="16151">MNWEEELVIKNRKLKFDKNLIDRAMCNIVNNIMEYADKYKVNLHPSYVSQQYLDIGKENKVRVLFSFLDDDTLRIKIDNASLKFATISLNGYYCTVEYNNLNDEDKPNYKTNYYYNLSEEILSEVIGNVLRINKEI</sequence>
<organism evidence="1 2">
    <name type="scientific">Clostridium perfringens</name>
    <dbReference type="NCBI Taxonomy" id="1502"/>
    <lineage>
        <taxon>Bacteria</taxon>
        <taxon>Bacillati</taxon>
        <taxon>Bacillota</taxon>
        <taxon>Clostridia</taxon>
        <taxon>Eubacteriales</taxon>
        <taxon>Clostridiaceae</taxon>
        <taxon>Clostridium</taxon>
    </lineage>
</organism>
<dbReference type="RefSeq" id="WP_111926336.1">
    <property type="nucleotide sequence ID" value="NZ_UAWG01000009.1"/>
</dbReference>
<proteinExistence type="predicted"/>
<evidence type="ECO:0000313" key="2">
    <source>
        <dbReference type="Proteomes" id="UP000249986"/>
    </source>
</evidence>
<protein>
    <submittedName>
        <fullName evidence="1">Uncharacterized protein</fullName>
    </submittedName>
</protein>
<evidence type="ECO:0000313" key="1">
    <source>
        <dbReference type="EMBL" id="SQB59900.1"/>
    </source>
</evidence>
<dbReference type="Proteomes" id="UP000249986">
    <property type="component" value="Unassembled WGS sequence"/>
</dbReference>
<dbReference type="EMBL" id="UAWG01000009">
    <property type="protein sequence ID" value="SQB59900.1"/>
    <property type="molecule type" value="Genomic_DNA"/>
</dbReference>
<gene>
    <name evidence="1" type="ORF">NCTC10719_01443</name>
</gene>
<reference evidence="1 2" key="1">
    <citation type="submission" date="2018-06" db="EMBL/GenBank/DDBJ databases">
        <authorList>
            <consortium name="Pathogen Informatics"/>
            <person name="Doyle S."/>
        </authorList>
    </citation>
    <scope>NUCLEOTIDE SEQUENCE [LARGE SCALE GENOMIC DNA]</scope>
    <source>
        <strain evidence="1 2">NCTC10719</strain>
    </source>
</reference>